<dbReference type="CDD" id="cd02955">
    <property type="entry name" value="SSP411"/>
    <property type="match status" value="1"/>
</dbReference>
<reference evidence="2 3" key="1">
    <citation type="submission" date="2019-01" db="EMBL/GenBank/DDBJ databases">
        <title>Muriicola soli sp. nov., isolated from soil.</title>
        <authorList>
            <person name="Kang H.J."/>
            <person name="Kim S.B."/>
        </authorList>
    </citation>
    <scope>NUCLEOTIDE SEQUENCE [LARGE SCALE GENOMIC DNA]</scope>
    <source>
        <strain evidence="2 3">MMS17-SY002</strain>
    </source>
</reference>
<proteinExistence type="predicted"/>
<dbReference type="OrthoDB" id="9762614at2"/>
<dbReference type="Gene3D" id="3.40.30.10">
    <property type="entry name" value="Glutaredoxin"/>
    <property type="match status" value="1"/>
</dbReference>
<evidence type="ECO:0000313" key="3">
    <source>
        <dbReference type="Proteomes" id="UP000290889"/>
    </source>
</evidence>
<dbReference type="InterPro" id="IPR004879">
    <property type="entry name" value="Ssp411-like_TRX"/>
</dbReference>
<accession>A0A411E6L6</accession>
<evidence type="ECO:0000313" key="2">
    <source>
        <dbReference type="EMBL" id="QBA63329.1"/>
    </source>
</evidence>
<dbReference type="SUPFAM" id="SSF48208">
    <property type="entry name" value="Six-hairpin glycosidases"/>
    <property type="match status" value="1"/>
</dbReference>
<dbReference type="InterPro" id="IPR036249">
    <property type="entry name" value="Thioredoxin-like_sf"/>
</dbReference>
<dbReference type="PANTHER" id="PTHR42899">
    <property type="entry name" value="SPERMATOGENESIS-ASSOCIATED PROTEIN 20"/>
    <property type="match status" value="1"/>
</dbReference>
<dbReference type="InterPro" id="IPR012341">
    <property type="entry name" value="6hp_glycosidase-like_sf"/>
</dbReference>
<keyword evidence="3" id="KW-1185">Reference proteome</keyword>
<evidence type="ECO:0000259" key="1">
    <source>
        <dbReference type="Pfam" id="PF03190"/>
    </source>
</evidence>
<dbReference type="InterPro" id="IPR008928">
    <property type="entry name" value="6-hairpin_glycosidase_sf"/>
</dbReference>
<dbReference type="KEGG" id="mur:EQY75_01425"/>
<gene>
    <name evidence="2" type="ORF">EQY75_01425</name>
</gene>
<dbReference type="PANTHER" id="PTHR42899:SF1">
    <property type="entry name" value="SPERMATOGENESIS-ASSOCIATED PROTEIN 20"/>
    <property type="match status" value="1"/>
</dbReference>
<sequence length="678" mass="78010">MKTNPEHTNALIHETSPYLLQHAHNPVNWYAWKPEVLLEAKKENKLLLISIGYAACHWCHVMETECFEDEEVAAVMNRHFVNIKIDREERPDIDHIYMDALQMMTGSGGWPLNIVALPDGRPFWGATYVRKTDWTKVLEQLATLYSTDKTKVLEYAAQMEEGLHSINIIPAPEREGSLSQNDLKSAVKNWSQYFDTYLGGYKRAPKFMMPVNLNFLLHFTSLFKDSETNEYVHTTLRRIAYGGIYDHLGGGFSRYAVDTKWHVPHFEKMLYDNAQMISLYAKAYASNKNPLYKRVVEESIVFVNRELKCANGGYYASLDADSTNEQGHLKEGAYYVWTEKELTEILQEDFPLFRDYYNINSYGHWEEDFYVLIRDHADEEIAQKHNLKTSDFISRLKKCKKALLSKRELRARPGLDDKILTSWNALMIKALAEAYRYLGEQEYLDQATEALTFIENSIMKGDGSLFHNHKEGKSSIEGFLEDYANLIAAYLEIYELSFEESWAKKAKQLSDYCVLHFWDKKSGLFYFTSDTEEITVRRSFETTDNVIPASNSVMALNLYKLALLYPEGKYGELAERMLQQMKESILEHPNSHAHWMHFALFQVFPFKEVVITGESALEYAKVIASEYLPNTLFAGAVKEGGLSLLKGRIKHDKTLIYICQNGACQLPVATAEEALASL</sequence>
<dbReference type="RefSeq" id="WP_129602209.1">
    <property type="nucleotide sequence ID" value="NZ_CP035544.1"/>
</dbReference>
<dbReference type="Proteomes" id="UP000290889">
    <property type="component" value="Chromosome"/>
</dbReference>
<organism evidence="2 3">
    <name type="scientific">Muriicola soli</name>
    <dbReference type="NCBI Taxonomy" id="2507538"/>
    <lineage>
        <taxon>Bacteria</taxon>
        <taxon>Pseudomonadati</taxon>
        <taxon>Bacteroidota</taxon>
        <taxon>Flavobacteriia</taxon>
        <taxon>Flavobacteriales</taxon>
        <taxon>Flavobacteriaceae</taxon>
        <taxon>Muriicola</taxon>
    </lineage>
</organism>
<dbReference type="PIRSF" id="PIRSF006402">
    <property type="entry name" value="UCP006402_thioredoxin"/>
    <property type="match status" value="1"/>
</dbReference>
<dbReference type="Pfam" id="PF03190">
    <property type="entry name" value="Thioredox_DsbH"/>
    <property type="match status" value="1"/>
</dbReference>
<dbReference type="AlphaFoldDB" id="A0A411E6L6"/>
<protein>
    <submittedName>
        <fullName evidence="2">Thioredoxin domain-containing protein</fullName>
    </submittedName>
</protein>
<feature type="domain" description="Spermatogenesis-associated protein 20-like TRX" evidence="1">
    <location>
        <begin position="8"/>
        <end position="163"/>
    </location>
</feature>
<dbReference type="Gene3D" id="1.50.10.10">
    <property type="match status" value="1"/>
</dbReference>
<name>A0A411E6L6_9FLAO</name>
<dbReference type="EMBL" id="CP035544">
    <property type="protein sequence ID" value="QBA63329.1"/>
    <property type="molecule type" value="Genomic_DNA"/>
</dbReference>
<dbReference type="InterPro" id="IPR024705">
    <property type="entry name" value="Ssp411"/>
</dbReference>
<dbReference type="GO" id="GO:0005975">
    <property type="term" value="P:carbohydrate metabolic process"/>
    <property type="evidence" value="ECO:0007669"/>
    <property type="project" value="InterPro"/>
</dbReference>
<dbReference type="SUPFAM" id="SSF52833">
    <property type="entry name" value="Thioredoxin-like"/>
    <property type="match status" value="1"/>
</dbReference>